<evidence type="ECO:0000256" key="1">
    <source>
        <dbReference type="SAM" id="MobiDB-lite"/>
    </source>
</evidence>
<keyword evidence="2" id="KW-0808">Transferase</keyword>
<sequence length="557" mass="62232">MSKDNLQAGDGQVVTQPGTRGFAFATTGKLYTDLARRAARTIRTVMPDALIDLFTDQDTSDDVFDKIHSLPDSWRRPKMYAVRCSRFERTIVLDADIVLLADVSDVFDVLDRFDIAGVLGNNREPGMTPPDPLVPNCLPVINSGVLAVRASAKLQEFALAWENDVRSENALLDQPAFRKRLYLSNLDFAALGLNYNCIQLRFLDVWSASMGAPRILHVRSLHDDYPGNPEEPFNLTEVLGEERAEHIASLLAADWSLGGDAERVVITPMKRRTDCLDALKKNIGSQAVSAEEARVPGSALDQHKRNQGSTPKMQARVREMRLRMRDANAFAYQAAILAAASRQTPLRICVVGAKDGKHGDPIYEIIRSHLRSSSDLLLFEPQEYLHPFLAKNYSFHPSHRIIGAAIGPEQTVKLHAIHPEHWKRFNPECGSKWPSYRAPTAITTSDRGTVLTWIKTHLPEEPDPERLIVELDVPCGPLVTFLQDAGRDTKIDVLQVDAEGFDDEVIYACSTKVTQPSVVRFGKSNLSAERLERLMTSLSDQYLLQELGRDMMAVRRV</sequence>
<accession>A0ABU3VK00</accession>
<proteinExistence type="predicted"/>
<evidence type="ECO:0000313" key="3">
    <source>
        <dbReference type="Proteomes" id="UP001255416"/>
    </source>
</evidence>
<organism evidence="2 3">
    <name type="scientific">Sedimentitalea todarodis</name>
    <dbReference type="NCBI Taxonomy" id="1631240"/>
    <lineage>
        <taxon>Bacteria</taxon>
        <taxon>Pseudomonadati</taxon>
        <taxon>Pseudomonadota</taxon>
        <taxon>Alphaproteobacteria</taxon>
        <taxon>Rhodobacterales</taxon>
        <taxon>Paracoccaceae</taxon>
        <taxon>Sedimentitalea</taxon>
    </lineage>
</organism>
<dbReference type="InterPro" id="IPR029044">
    <property type="entry name" value="Nucleotide-diphossugar_trans"/>
</dbReference>
<reference evidence="3" key="1">
    <citation type="submission" date="2023-05" db="EMBL/GenBank/DDBJ databases">
        <title>Sedimentitalea sp. nov. JM2-8.</title>
        <authorList>
            <person name="Huang J."/>
        </authorList>
    </citation>
    <scope>NUCLEOTIDE SEQUENCE [LARGE SCALE GENOMIC DNA]</scope>
    <source>
        <strain evidence="3">KHS03</strain>
    </source>
</reference>
<gene>
    <name evidence="2" type="ORF">QO231_22030</name>
</gene>
<keyword evidence="3" id="KW-1185">Reference proteome</keyword>
<dbReference type="Proteomes" id="UP001255416">
    <property type="component" value="Unassembled WGS sequence"/>
</dbReference>
<feature type="region of interest" description="Disordered" evidence="1">
    <location>
        <begin position="293"/>
        <end position="313"/>
    </location>
</feature>
<comment type="caution">
    <text evidence="2">The sequence shown here is derived from an EMBL/GenBank/DDBJ whole genome shotgun (WGS) entry which is preliminary data.</text>
</comment>
<protein>
    <submittedName>
        <fullName evidence="2">Nucleotide-diphospho-sugar transferase</fullName>
    </submittedName>
</protein>
<dbReference type="GO" id="GO:0016740">
    <property type="term" value="F:transferase activity"/>
    <property type="evidence" value="ECO:0007669"/>
    <property type="project" value="UniProtKB-KW"/>
</dbReference>
<dbReference type="SUPFAM" id="SSF53448">
    <property type="entry name" value="Nucleotide-diphospho-sugar transferases"/>
    <property type="match status" value="1"/>
</dbReference>
<name>A0ABU3VK00_9RHOB</name>
<dbReference type="EMBL" id="JASMWN010000025">
    <property type="protein sequence ID" value="MDU9006518.1"/>
    <property type="molecule type" value="Genomic_DNA"/>
</dbReference>
<dbReference type="Gene3D" id="3.90.550.10">
    <property type="entry name" value="Spore Coat Polysaccharide Biosynthesis Protein SpsA, Chain A"/>
    <property type="match status" value="1"/>
</dbReference>
<dbReference type="RefSeq" id="WP_316781644.1">
    <property type="nucleotide sequence ID" value="NZ_JASMWN010000025.1"/>
</dbReference>
<evidence type="ECO:0000313" key="2">
    <source>
        <dbReference type="EMBL" id="MDU9006518.1"/>
    </source>
</evidence>